<keyword evidence="5" id="KW-0539">Nucleus</keyword>
<dbReference type="GO" id="GO:0006338">
    <property type="term" value="P:chromatin remodeling"/>
    <property type="evidence" value="ECO:0007669"/>
    <property type="project" value="InterPro"/>
</dbReference>
<dbReference type="Gramene" id="Mp6g12940.2">
    <property type="protein sequence ID" value="Mp6g12940.2.cds"/>
    <property type="gene ID" value="Mp6g12940"/>
</dbReference>
<reference evidence="7" key="1">
    <citation type="journal article" date="2017" name="Cell">
        <title>Insights into land plant evolution garnered from the Marchantia polymorpha genome.</title>
        <authorList>
            <person name="Bowman J.L."/>
            <person name="Kohchi T."/>
            <person name="Yamato K.T."/>
            <person name="Jenkins J."/>
            <person name="Shu S."/>
            <person name="Ishizaki K."/>
            <person name="Yamaoka S."/>
            <person name="Nishihama R."/>
            <person name="Nakamura Y."/>
            <person name="Berger F."/>
            <person name="Adam C."/>
            <person name="Aki S.S."/>
            <person name="Althoff F."/>
            <person name="Araki T."/>
            <person name="Arteaga-Vazquez M.A."/>
            <person name="Balasubrmanian S."/>
            <person name="Barry K."/>
            <person name="Bauer D."/>
            <person name="Boehm C.R."/>
            <person name="Briginshaw L."/>
            <person name="Caballero-Perez J."/>
            <person name="Catarino B."/>
            <person name="Chen F."/>
            <person name="Chiyoda S."/>
            <person name="Chovatia M."/>
            <person name="Davies K.M."/>
            <person name="Delmans M."/>
            <person name="Demura T."/>
            <person name="Dierschke T."/>
            <person name="Dolan L."/>
            <person name="Dorantes-Acosta A.E."/>
            <person name="Eklund D.M."/>
            <person name="Florent S.N."/>
            <person name="Flores-Sandoval E."/>
            <person name="Fujiyama A."/>
            <person name="Fukuzawa H."/>
            <person name="Galik B."/>
            <person name="Grimanelli D."/>
            <person name="Grimwood J."/>
            <person name="Grossniklaus U."/>
            <person name="Hamada T."/>
            <person name="Haseloff J."/>
            <person name="Hetherington A.J."/>
            <person name="Higo A."/>
            <person name="Hirakawa Y."/>
            <person name="Hundley H.N."/>
            <person name="Ikeda Y."/>
            <person name="Inoue K."/>
            <person name="Inoue S.I."/>
            <person name="Ishida S."/>
            <person name="Jia Q."/>
            <person name="Kakita M."/>
            <person name="Kanazawa T."/>
            <person name="Kawai Y."/>
            <person name="Kawashima T."/>
            <person name="Kennedy M."/>
            <person name="Kinose K."/>
            <person name="Kinoshita T."/>
            <person name="Kohara Y."/>
            <person name="Koide E."/>
            <person name="Komatsu K."/>
            <person name="Kopischke S."/>
            <person name="Kubo M."/>
            <person name="Kyozuka J."/>
            <person name="Lagercrantz U."/>
            <person name="Lin S.S."/>
            <person name="Lindquist E."/>
            <person name="Lipzen A.M."/>
            <person name="Lu C.W."/>
            <person name="De Luna E."/>
            <person name="Martienssen R.A."/>
            <person name="Minamino N."/>
            <person name="Mizutani M."/>
            <person name="Mizutani M."/>
            <person name="Mochizuki N."/>
            <person name="Monte I."/>
            <person name="Mosher R."/>
            <person name="Nagasaki H."/>
            <person name="Nakagami H."/>
            <person name="Naramoto S."/>
            <person name="Nishitani K."/>
            <person name="Ohtani M."/>
            <person name="Okamoto T."/>
            <person name="Okumura M."/>
            <person name="Phillips J."/>
            <person name="Pollak B."/>
            <person name="Reinders A."/>
            <person name="Rovekamp M."/>
            <person name="Sano R."/>
            <person name="Sawa S."/>
            <person name="Schmid M.W."/>
            <person name="Shirakawa M."/>
            <person name="Solano R."/>
            <person name="Spunde A."/>
            <person name="Suetsugu N."/>
            <person name="Sugano S."/>
            <person name="Sugiyama A."/>
            <person name="Sun R."/>
            <person name="Suzuki Y."/>
            <person name="Takenaka M."/>
            <person name="Takezawa D."/>
            <person name="Tomogane H."/>
            <person name="Tsuzuki M."/>
            <person name="Ueda T."/>
            <person name="Umeda M."/>
            <person name="Ward J.M."/>
            <person name="Watanabe Y."/>
            <person name="Yazaki K."/>
            <person name="Yokoyama R."/>
            <person name="Yoshitake Y."/>
            <person name="Yotsui I."/>
            <person name="Zachgo S."/>
            <person name="Schmutz J."/>
        </authorList>
    </citation>
    <scope>NUCLEOTIDE SEQUENCE [LARGE SCALE GENOMIC DNA]</scope>
    <source>
        <strain evidence="7">Tak-1</strain>
    </source>
</reference>
<sequence>MTVKNAQPSTSRPSLVKFRMPTAENLIPMRLDVEYEGRRLKDAFTWNVDDPDIEIYPFVRRMAKDLNLPSGFTPIIAQQMQTQLDEFRSLEAQEMTTEERVQTLRDVNNFDSDPEGFARGLCKDLELEDPEVAPAIALSIREQLYEIAKQNIASGRETRISKKVRRESGVDFTQPSALGTLAVNLMRRPNSKISIVRRKNEWDMFEPNVEILSDREVEAIDAREERNARIKKRQEEKEDAYSSRYLRV</sequence>
<evidence type="ECO:0000256" key="5">
    <source>
        <dbReference type="ARBA" id="ARBA00023242"/>
    </source>
</evidence>
<evidence type="ECO:0000313" key="7">
    <source>
        <dbReference type="Proteomes" id="UP000244005"/>
    </source>
</evidence>
<protein>
    <submittedName>
        <fullName evidence="6">Uncharacterized protein</fullName>
    </submittedName>
</protein>
<evidence type="ECO:0000313" key="6">
    <source>
        <dbReference type="EMBL" id="PTQ37117.1"/>
    </source>
</evidence>
<keyword evidence="7" id="KW-1185">Reference proteome</keyword>
<gene>
    <name evidence="6" type="ORF">MARPO_0059s0054</name>
</gene>
<proteinExistence type="inferred from homology"/>
<dbReference type="Proteomes" id="UP000244005">
    <property type="component" value="Unassembled WGS sequence"/>
</dbReference>
<dbReference type="EMBL" id="KZ772731">
    <property type="protein sequence ID" value="PTQ37117.1"/>
    <property type="molecule type" value="Genomic_DNA"/>
</dbReference>
<dbReference type="GO" id="GO:0000228">
    <property type="term" value="C:nuclear chromosome"/>
    <property type="evidence" value="ECO:0007669"/>
    <property type="project" value="InterPro"/>
</dbReference>
<dbReference type="AlphaFoldDB" id="A0A2R6WTD1"/>
<evidence type="ECO:0000256" key="3">
    <source>
        <dbReference type="ARBA" id="ARBA00023015"/>
    </source>
</evidence>
<organism evidence="6 7">
    <name type="scientific">Marchantia polymorpha</name>
    <name type="common">Common liverwort</name>
    <name type="synonym">Marchantia aquatica</name>
    <dbReference type="NCBI Taxonomy" id="3197"/>
    <lineage>
        <taxon>Eukaryota</taxon>
        <taxon>Viridiplantae</taxon>
        <taxon>Streptophyta</taxon>
        <taxon>Embryophyta</taxon>
        <taxon>Marchantiophyta</taxon>
        <taxon>Marchantiopsida</taxon>
        <taxon>Marchantiidae</taxon>
        <taxon>Marchantiales</taxon>
        <taxon>Marchantiaceae</taxon>
        <taxon>Marchantia</taxon>
    </lineage>
</organism>
<keyword evidence="4" id="KW-0804">Transcription</keyword>
<dbReference type="PANTHER" id="PTHR10019">
    <property type="entry name" value="SNF5"/>
    <property type="match status" value="1"/>
</dbReference>
<comment type="subcellular location">
    <subcellularLocation>
        <location evidence="1">Nucleus</location>
    </subcellularLocation>
</comment>
<comment type="similarity">
    <text evidence="2">Belongs to the SNF5 family.</text>
</comment>
<dbReference type="OrthoDB" id="515064at2759"/>
<evidence type="ECO:0000256" key="2">
    <source>
        <dbReference type="ARBA" id="ARBA00010239"/>
    </source>
</evidence>
<accession>A0A2R6WTD1</accession>
<evidence type="ECO:0000256" key="1">
    <source>
        <dbReference type="ARBA" id="ARBA00004123"/>
    </source>
</evidence>
<dbReference type="InterPro" id="IPR006939">
    <property type="entry name" value="SNF5"/>
</dbReference>
<name>A0A2R6WTD1_MARPO</name>
<dbReference type="Pfam" id="PF04855">
    <property type="entry name" value="SNF5"/>
    <property type="match status" value="2"/>
</dbReference>
<evidence type="ECO:0000256" key="4">
    <source>
        <dbReference type="ARBA" id="ARBA00023163"/>
    </source>
</evidence>
<keyword evidence="3" id="KW-0805">Transcription regulation</keyword>